<dbReference type="EMBL" id="FOLB01000009">
    <property type="protein sequence ID" value="SFC66541.1"/>
    <property type="molecule type" value="Genomic_DNA"/>
</dbReference>
<dbReference type="STRING" id="574651.SAMN04487968_10991"/>
<dbReference type="RefSeq" id="WP_091124482.1">
    <property type="nucleotide sequence ID" value="NZ_FOLB01000009.1"/>
</dbReference>
<dbReference type="Proteomes" id="UP000198832">
    <property type="component" value="Unassembled WGS sequence"/>
</dbReference>
<protein>
    <recommendedName>
        <fullName evidence="3">DUF1440 domain-containing protein</fullName>
    </recommendedName>
</protein>
<dbReference type="AlphaFoldDB" id="A0A1I1L0M3"/>
<evidence type="ECO:0000313" key="2">
    <source>
        <dbReference type="Proteomes" id="UP000198832"/>
    </source>
</evidence>
<organism evidence="1 2">
    <name type="scientific">Nocardioides terrae</name>
    <dbReference type="NCBI Taxonomy" id="574651"/>
    <lineage>
        <taxon>Bacteria</taxon>
        <taxon>Bacillati</taxon>
        <taxon>Actinomycetota</taxon>
        <taxon>Actinomycetes</taxon>
        <taxon>Propionibacteriales</taxon>
        <taxon>Nocardioidaceae</taxon>
        <taxon>Nocardioides</taxon>
    </lineage>
</organism>
<accession>A0A1I1L0M3</accession>
<name>A0A1I1L0M3_9ACTN</name>
<proteinExistence type="predicted"/>
<evidence type="ECO:0008006" key="3">
    <source>
        <dbReference type="Google" id="ProtNLM"/>
    </source>
</evidence>
<evidence type="ECO:0000313" key="1">
    <source>
        <dbReference type="EMBL" id="SFC66541.1"/>
    </source>
</evidence>
<reference evidence="1 2" key="1">
    <citation type="submission" date="2016-10" db="EMBL/GenBank/DDBJ databases">
        <authorList>
            <person name="de Groot N.N."/>
        </authorList>
    </citation>
    <scope>NUCLEOTIDE SEQUENCE [LARGE SCALE GENOMIC DNA]</scope>
    <source>
        <strain evidence="1 2">CGMCC 1.7056</strain>
    </source>
</reference>
<gene>
    <name evidence="1" type="ORF">SAMN04487968_10991</name>
</gene>
<sequence>MTSVVRTLYWGALAGAVGTTALNAATYLDMAVRRRPASSTPQQTVERAAKLIGARLPREEQRREAVESGLGSLLGATAGVGTGLALGAVRGLTGHPRSGLGTAGLAWLLAMVAGNGPMTVLGVTDPRTWRSVDWAADVVPHLAYAGAAAATMAALERP</sequence>
<dbReference type="OrthoDB" id="4569917at2"/>
<keyword evidence="2" id="KW-1185">Reference proteome</keyword>